<dbReference type="Pfam" id="PF19552">
    <property type="entry name" value="DUF6075"/>
    <property type="match status" value="1"/>
</dbReference>
<name>A0A8J8SDK6_9FIRM</name>
<dbReference type="RefSeq" id="WP_212690745.1">
    <property type="nucleotide sequence ID" value="NZ_CP058561.1"/>
</dbReference>
<organism evidence="1 2">
    <name type="scientific">Vallitalea guaymasensis</name>
    <dbReference type="NCBI Taxonomy" id="1185412"/>
    <lineage>
        <taxon>Bacteria</taxon>
        <taxon>Bacillati</taxon>
        <taxon>Bacillota</taxon>
        <taxon>Clostridia</taxon>
        <taxon>Lachnospirales</taxon>
        <taxon>Vallitaleaceae</taxon>
        <taxon>Vallitalea</taxon>
    </lineage>
</organism>
<accession>A0A8J8SDK6</accession>
<reference evidence="1 2" key="1">
    <citation type="submission" date="2020-07" db="EMBL/GenBank/DDBJ databases">
        <title>Vallitalea guaymasensis genome.</title>
        <authorList>
            <person name="Postec A."/>
        </authorList>
    </citation>
    <scope>NUCLEOTIDE SEQUENCE [LARGE SCALE GENOMIC DNA]</scope>
    <source>
        <strain evidence="1 2">Ra1766G1</strain>
    </source>
</reference>
<gene>
    <name evidence="1" type="ORF">HYG85_17420</name>
</gene>
<keyword evidence="2" id="KW-1185">Reference proteome</keyword>
<evidence type="ECO:0000313" key="2">
    <source>
        <dbReference type="Proteomes" id="UP000677305"/>
    </source>
</evidence>
<evidence type="ECO:0000313" key="1">
    <source>
        <dbReference type="EMBL" id="QUH30595.1"/>
    </source>
</evidence>
<dbReference type="Proteomes" id="UP000677305">
    <property type="component" value="Chromosome"/>
</dbReference>
<dbReference type="KEGG" id="vgu:HYG85_17420"/>
<dbReference type="AlphaFoldDB" id="A0A8J8SDK6"/>
<protein>
    <submittedName>
        <fullName evidence="1">Uncharacterized protein</fullName>
    </submittedName>
</protein>
<dbReference type="InterPro" id="IPR045721">
    <property type="entry name" value="DUF6075"/>
</dbReference>
<sequence>MFIRNKLHMRRFIQLVERDGTELLDTKRKSLFYIVAGNDDLYNKLYQIYDFDKRVMRKECVNSNQLYDETSIKLLTLAYVLIKENDDSLINLFQGLDDFNFELALSAIKIRYMGEYE</sequence>
<dbReference type="EMBL" id="CP058561">
    <property type="protein sequence ID" value="QUH30595.1"/>
    <property type="molecule type" value="Genomic_DNA"/>
</dbReference>
<proteinExistence type="predicted"/>